<reference evidence="4" key="1">
    <citation type="journal article" date="2009" name="J. Bacteriol.">
        <title>Complete genome sequence of Erythrobacter litoralis HTCC2594.</title>
        <authorList>
            <person name="Oh H.M."/>
            <person name="Giovannoni S.J."/>
            <person name="Ferriera S."/>
            <person name="Johnson J."/>
            <person name="Cho J.C."/>
        </authorList>
    </citation>
    <scope>NUCLEOTIDE SEQUENCE [LARGE SCALE GENOMIC DNA]</scope>
    <source>
        <strain evidence="4">HTCC2594</strain>
    </source>
</reference>
<protein>
    <recommendedName>
        <fullName evidence="2">TadE-like domain-containing protein</fullName>
    </recommendedName>
</protein>
<sequence length="202" mass="21748">MRRTSLLKRIARREDGVTIIEFAFAMPVFAVILMALFDLGFQIYAQSIVQGAVQEAARASTLESGGSNSAALDDTVRKNVQTVIPGATLTFTRKNYANFEDVGIPEDFTDTSGSEDGICNNGEPFDDVNGNGVWDADRGADGLGGARDAVLYGASASFERVFPFHSFVPGMSKDVVIEGATVLRNQPYNEQGDRDPVVLNCP</sequence>
<dbReference type="InterPro" id="IPR012495">
    <property type="entry name" value="TadE-like_dom"/>
</dbReference>
<dbReference type="KEGG" id="eli:ELI_08260"/>
<dbReference type="EMBL" id="CP000157">
    <property type="protein sequence ID" value="ABC63744.1"/>
    <property type="molecule type" value="Genomic_DNA"/>
</dbReference>
<keyword evidence="4" id="KW-1185">Reference proteome</keyword>
<gene>
    <name evidence="3" type="ordered locus">ELI_08260</name>
</gene>
<dbReference type="STRING" id="314225.ELI_08260"/>
<feature type="transmembrane region" description="Helical" evidence="1">
    <location>
        <begin position="20"/>
        <end position="44"/>
    </location>
</feature>
<keyword evidence="1" id="KW-0472">Membrane</keyword>
<name>Q2N997_ERYLH</name>
<keyword evidence="1" id="KW-0812">Transmembrane</keyword>
<keyword evidence="1" id="KW-1133">Transmembrane helix</keyword>
<evidence type="ECO:0000313" key="4">
    <source>
        <dbReference type="Proteomes" id="UP000008808"/>
    </source>
</evidence>
<dbReference type="HOGENOM" id="CLU_114087_0_0_5"/>
<dbReference type="Pfam" id="PF07811">
    <property type="entry name" value="TadE"/>
    <property type="match status" value="1"/>
</dbReference>
<feature type="domain" description="TadE-like" evidence="2">
    <location>
        <begin position="16"/>
        <end position="58"/>
    </location>
</feature>
<dbReference type="OrthoDB" id="7306064at2"/>
<dbReference type="eggNOG" id="COG4961">
    <property type="taxonomic scope" value="Bacteria"/>
</dbReference>
<organism evidence="3 4">
    <name type="scientific">Erythrobacter litoralis (strain HTCC2594)</name>
    <dbReference type="NCBI Taxonomy" id="314225"/>
    <lineage>
        <taxon>Bacteria</taxon>
        <taxon>Pseudomonadati</taxon>
        <taxon>Pseudomonadota</taxon>
        <taxon>Alphaproteobacteria</taxon>
        <taxon>Sphingomonadales</taxon>
        <taxon>Erythrobacteraceae</taxon>
        <taxon>Erythrobacter/Porphyrobacter group</taxon>
        <taxon>Erythrobacter</taxon>
    </lineage>
</organism>
<evidence type="ECO:0000256" key="1">
    <source>
        <dbReference type="SAM" id="Phobius"/>
    </source>
</evidence>
<dbReference type="AlphaFoldDB" id="Q2N997"/>
<evidence type="ECO:0000259" key="2">
    <source>
        <dbReference type="Pfam" id="PF07811"/>
    </source>
</evidence>
<proteinExistence type="predicted"/>
<evidence type="ECO:0000313" key="3">
    <source>
        <dbReference type="EMBL" id="ABC63744.1"/>
    </source>
</evidence>
<accession>Q2N997</accession>
<dbReference type="Proteomes" id="UP000008808">
    <property type="component" value="Chromosome"/>
</dbReference>
<dbReference type="RefSeq" id="WP_011414574.1">
    <property type="nucleotide sequence ID" value="NC_007722.1"/>
</dbReference>